<keyword evidence="2" id="KW-1185">Reference proteome</keyword>
<reference evidence="1 2" key="1">
    <citation type="submission" date="2017-10" db="EMBL/GenBank/DDBJ databases">
        <title>Nyctiphanis sp. nov., isolated from the stomach of the euphausiid Nyctiphanes simplex (Hansen, 1911) in the Gulf of California.</title>
        <authorList>
            <person name="Gomez-Gil B."/>
            <person name="Aguilar-Mendez M."/>
            <person name="Lopez-Cortes A."/>
            <person name="Gomez-Gutierrez J."/>
            <person name="Roque A."/>
            <person name="Lang E."/>
            <person name="Gonzalez-Castillo A."/>
        </authorList>
    </citation>
    <scope>NUCLEOTIDE SEQUENCE [LARGE SCALE GENOMIC DNA]</scope>
    <source>
        <strain evidence="1 2">CAIM 600</strain>
    </source>
</reference>
<proteinExistence type="predicted"/>
<evidence type="ECO:0000313" key="1">
    <source>
        <dbReference type="EMBL" id="RXJ73580.1"/>
    </source>
</evidence>
<evidence type="ECO:0000313" key="2">
    <source>
        <dbReference type="Proteomes" id="UP000290287"/>
    </source>
</evidence>
<accession>A0A4Q0YQZ2</accession>
<comment type="caution">
    <text evidence="1">The sequence shown here is derived from an EMBL/GenBank/DDBJ whole genome shotgun (WGS) entry which is preliminary data.</text>
</comment>
<protein>
    <submittedName>
        <fullName evidence="1">Uncharacterized protein</fullName>
    </submittedName>
</protein>
<dbReference type="EMBL" id="PEIB01000008">
    <property type="protein sequence ID" value="RXJ73580.1"/>
    <property type="molecule type" value="Genomic_DNA"/>
</dbReference>
<gene>
    <name evidence="1" type="ORF">CS022_08745</name>
</gene>
<organism evidence="1 2">
    <name type="scientific">Veronia nyctiphanis</name>
    <dbReference type="NCBI Taxonomy" id="1278244"/>
    <lineage>
        <taxon>Bacteria</taxon>
        <taxon>Pseudomonadati</taxon>
        <taxon>Pseudomonadota</taxon>
        <taxon>Gammaproteobacteria</taxon>
        <taxon>Vibrionales</taxon>
        <taxon>Vibrionaceae</taxon>
        <taxon>Veronia</taxon>
    </lineage>
</organism>
<sequence>MHSEIFSYFSRKENKVKALVVMNSYDTFVNLISDNICSQKLSKKKLRQAELFLASLRYWRN</sequence>
<dbReference type="AlphaFoldDB" id="A0A4Q0YQZ2"/>
<name>A0A4Q0YQZ2_9GAMM</name>
<dbReference type="Proteomes" id="UP000290287">
    <property type="component" value="Unassembled WGS sequence"/>
</dbReference>